<name>A0ABS2KDT9_9GAMM</name>
<dbReference type="SUPFAM" id="SSF47616">
    <property type="entry name" value="GST C-terminal domain-like"/>
    <property type="match status" value="1"/>
</dbReference>
<dbReference type="SFLD" id="SFLDS00019">
    <property type="entry name" value="Glutathione_Transferase_(cytos"/>
    <property type="match status" value="1"/>
</dbReference>
<dbReference type="SUPFAM" id="SSF52833">
    <property type="entry name" value="Thioredoxin-like"/>
    <property type="match status" value="1"/>
</dbReference>
<dbReference type="SFLD" id="SFLDG00358">
    <property type="entry name" value="Main_(cytGST)"/>
    <property type="match status" value="1"/>
</dbReference>
<feature type="domain" description="GST N-terminal" evidence="1">
    <location>
        <begin position="2"/>
        <end position="84"/>
    </location>
</feature>
<accession>A0ABS2KDT9</accession>
<dbReference type="Pfam" id="PF13410">
    <property type="entry name" value="GST_C_2"/>
    <property type="match status" value="1"/>
</dbReference>
<evidence type="ECO:0000259" key="1">
    <source>
        <dbReference type="PROSITE" id="PS50404"/>
    </source>
</evidence>
<dbReference type="EMBL" id="JADIKF010000037">
    <property type="protein sequence ID" value="MBM7129317.1"/>
    <property type="molecule type" value="Genomic_DNA"/>
</dbReference>
<dbReference type="Pfam" id="PF13409">
    <property type="entry name" value="GST_N_2"/>
    <property type="match status" value="1"/>
</dbReference>
<dbReference type="RefSeq" id="WP_204630926.1">
    <property type="nucleotide sequence ID" value="NZ_BSOC01000004.1"/>
</dbReference>
<reference evidence="2" key="1">
    <citation type="submission" date="2020-10" db="EMBL/GenBank/DDBJ databases">
        <title>Phylogeny of dyella-like bacteria.</title>
        <authorList>
            <person name="Fu J."/>
        </authorList>
    </citation>
    <scope>NUCLEOTIDE SEQUENCE</scope>
    <source>
        <strain evidence="2">DHON07</strain>
    </source>
</reference>
<dbReference type="InterPro" id="IPR004045">
    <property type="entry name" value="Glutathione_S-Trfase_N"/>
</dbReference>
<dbReference type="CDD" id="cd03043">
    <property type="entry name" value="GST_N_1"/>
    <property type="match status" value="1"/>
</dbReference>
<dbReference type="InterPro" id="IPR036249">
    <property type="entry name" value="Thioredoxin-like_sf"/>
</dbReference>
<evidence type="ECO:0000313" key="3">
    <source>
        <dbReference type="Proteomes" id="UP001430193"/>
    </source>
</evidence>
<evidence type="ECO:0000313" key="2">
    <source>
        <dbReference type="EMBL" id="MBM7129317.1"/>
    </source>
</evidence>
<keyword evidence="3" id="KW-1185">Reference proteome</keyword>
<dbReference type="CDD" id="cd03194">
    <property type="entry name" value="GST_C_3"/>
    <property type="match status" value="1"/>
</dbReference>
<dbReference type="Proteomes" id="UP001430193">
    <property type="component" value="Unassembled WGS sequence"/>
</dbReference>
<comment type="caution">
    <text evidence="2">The sequence shown here is derived from an EMBL/GenBank/DDBJ whole genome shotgun (WGS) entry which is preliminary data.</text>
</comment>
<dbReference type="PROSITE" id="PS50404">
    <property type="entry name" value="GST_NTER"/>
    <property type="match status" value="1"/>
</dbReference>
<protein>
    <submittedName>
        <fullName evidence="2">Glutathione S-transferase family protein</fullName>
    </submittedName>
</protein>
<gene>
    <name evidence="2" type="ORF">ISS99_07255</name>
</gene>
<proteinExistence type="predicted"/>
<dbReference type="Gene3D" id="1.20.1050.10">
    <property type="match status" value="1"/>
</dbReference>
<dbReference type="InterPro" id="IPR036282">
    <property type="entry name" value="Glutathione-S-Trfase_C_sf"/>
</dbReference>
<dbReference type="InterPro" id="IPR040079">
    <property type="entry name" value="Glutathione_S-Trfase"/>
</dbReference>
<dbReference type="Gene3D" id="3.40.30.10">
    <property type="entry name" value="Glutaredoxin"/>
    <property type="match status" value="1"/>
</dbReference>
<organism evidence="2 3">
    <name type="scientific">Dyella mobilis</name>
    <dbReference type="NCBI Taxonomy" id="1849582"/>
    <lineage>
        <taxon>Bacteria</taxon>
        <taxon>Pseudomonadati</taxon>
        <taxon>Pseudomonadota</taxon>
        <taxon>Gammaproteobacteria</taxon>
        <taxon>Lysobacterales</taxon>
        <taxon>Rhodanobacteraceae</taxon>
        <taxon>Dyella</taxon>
    </lineage>
</organism>
<dbReference type="PANTHER" id="PTHR42673">
    <property type="entry name" value="MALEYLACETOACETATE ISOMERASE"/>
    <property type="match status" value="1"/>
</dbReference>
<sequence length="231" mass="26035">MYTLYVANHNYSSWSLRPWVLLTQLGIPFEEKLTPFGHGTSSSWTAFRAFSPTGKVPCLHDGDIAVWDSLSIAEYLAERHPGVWPTDARARAWARSAAAEMHSGFDALRSHCPMNCGIRMQLGTMPAALMRDLTRLQELWNEGLTLFGGPYLAGAAFTTVDAFFAPVAFRIQSYQLPVDEACRTYAQQLLGLPAMKHWYETALQESWRDPDHEEETLRQGTLLQDLRARLA</sequence>
<dbReference type="PANTHER" id="PTHR42673:SF4">
    <property type="entry name" value="MALEYLACETOACETATE ISOMERASE"/>
    <property type="match status" value="1"/>
</dbReference>